<evidence type="ECO:0000256" key="6">
    <source>
        <dbReference type="SAM" id="MobiDB-lite"/>
    </source>
</evidence>
<dbReference type="PANTHER" id="PTHR10019">
    <property type="entry name" value="SNF5"/>
    <property type="match status" value="1"/>
</dbReference>
<keyword evidence="5" id="KW-0539">Nucleus</keyword>
<feature type="compositionally biased region" description="Polar residues" evidence="6">
    <location>
        <begin position="111"/>
        <end position="120"/>
    </location>
</feature>
<dbReference type="InterPro" id="IPR006939">
    <property type="entry name" value="SNF5"/>
</dbReference>
<dbReference type="InParanoid" id="A0A0D2X1N7"/>
<dbReference type="Proteomes" id="UP000008743">
    <property type="component" value="Unassembled WGS sequence"/>
</dbReference>
<feature type="region of interest" description="Disordered" evidence="6">
    <location>
        <begin position="35"/>
        <end position="128"/>
    </location>
</feature>
<dbReference type="AlphaFoldDB" id="A0A0D2X1N7"/>
<accession>A0A0D2X1N7</accession>
<evidence type="ECO:0000313" key="7">
    <source>
        <dbReference type="EMBL" id="KJE91129.1"/>
    </source>
</evidence>
<dbReference type="OrthoDB" id="515064at2759"/>
<protein>
    <submittedName>
        <fullName evidence="7">SNF5/INI1 protein</fullName>
    </submittedName>
</protein>
<dbReference type="GO" id="GO:0000228">
    <property type="term" value="C:nuclear chromosome"/>
    <property type="evidence" value="ECO:0007669"/>
    <property type="project" value="InterPro"/>
</dbReference>
<sequence>MFALSQTVAQNGLIPFGSTAVPYIACAEITLQQSGAVSPSPLGPYSHPSKRSQSHTSVSTAARPEQHPDDDDDDDDDDDNDNDGSGKDALTGRSIAATSDTARDAHAAQARQGSPRSETTAPARLDDEDEEEAVAASSRPARLAAAVPTVSLVAAGSLAPPRLVPIRLDLEIEGIKLQDVFTWDLGETQTTPRRFAELLCAELRLPTPTFVPAIESAVQQQLLEFAALPMPDVGGDHRIMIKLSIHIGSISLRDQFEWQTSPWLNDPEAFAVNYCAELALGGEFISAVAHSIREQLVGHARLLMHAIAQGLVPPINVVFRPTTLLNDWSPQIEMLSETEMMRLRQNTERETRRIRRLQKKPTSGHEAQQPTFSSTLPRTQADIDAFREPVDEDTVFTRSGRLTGPSRNRAGYTGFRSKRG</sequence>
<keyword evidence="3" id="KW-0805">Transcription regulation</keyword>
<dbReference type="STRING" id="595528.A0A0D2X1N7"/>
<dbReference type="GO" id="GO:0006338">
    <property type="term" value="P:chromatin remodeling"/>
    <property type="evidence" value="ECO:0007669"/>
    <property type="project" value="InterPro"/>
</dbReference>
<keyword evidence="8" id="KW-1185">Reference proteome</keyword>
<evidence type="ECO:0000256" key="2">
    <source>
        <dbReference type="ARBA" id="ARBA00010239"/>
    </source>
</evidence>
<comment type="subcellular location">
    <subcellularLocation>
        <location evidence="1">Nucleus</location>
    </subcellularLocation>
</comment>
<feature type="region of interest" description="Disordered" evidence="6">
    <location>
        <begin position="344"/>
        <end position="420"/>
    </location>
</feature>
<proteinExistence type="inferred from homology"/>
<evidence type="ECO:0000256" key="3">
    <source>
        <dbReference type="ARBA" id="ARBA00023015"/>
    </source>
</evidence>
<evidence type="ECO:0000256" key="4">
    <source>
        <dbReference type="ARBA" id="ARBA00023163"/>
    </source>
</evidence>
<reference evidence="8" key="1">
    <citation type="submission" date="2011-02" db="EMBL/GenBank/DDBJ databases">
        <title>The Genome Sequence of Capsaspora owczarzaki ATCC 30864.</title>
        <authorList>
            <person name="Russ C."/>
            <person name="Cuomo C."/>
            <person name="Burger G."/>
            <person name="Gray M.W."/>
            <person name="Holland P.W.H."/>
            <person name="King N."/>
            <person name="Lang F.B.F."/>
            <person name="Roger A.J."/>
            <person name="Ruiz-Trillo I."/>
            <person name="Young S.K."/>
            <person name="Zeng Q."/>
            <person name="Gargeya S."/>
            <person name="Alvarado L."/>
            <person name="Berlin A."/>
            <person name="Chapman S.B."/>
            <person name="Chen Z."/>
            <person name="Freedman E."/>
            <person name="Gellesch M."/>
            <person name="Goldberg J."/>
            <person name="Griggs A."/>
            <person name="Gujja S."/>
            <person name="Heilman E."/>
            <person name="Heiman D."/>
            <person name="Howarth C."/>
            <person name="Mehta T."/>
            <person name="Neiman D."/>
            <person name="Pearson M."/>
            <person name="Roberts A."/>
            <person name="Saif S."/>
            <person name="Shea T."/>
            <person name="Shenoy N."/>
            <person name="Sisk P."/>
            <person name="Stolte C."/>
            <person name="Sykes S."/>
            <person name="White J."/>
            <person name="Yandava C."/>
            <person name="Haas B."/>
            <person name="Nusbaum C."/>
            <person name="Birren B."/>
        </authorList>
    </citation>
    <scope>NUCLEOTIDE SEQUENCE</scope>
    <source>
        <strain evidence="8">ATCC 30864</strain>
    </source>
</reference>
<evidence type="ECO:0000256" key="1">
    <source>
        <dbReference type="ARBA" id="ARBA00004123"/>
    </source>
</evidence>
<feature type="compositionally biased region" description="Polar residues" evidence="6">
    <location>
        <begin position="365"/>
        <end position="378"/>
    </location>
</feature>
<dbReference type="PhylomeDB" id="A0A0D2X1N7"/>
<gene>
    <name evidence="7" type="ORF">CAOG_002312</name>
</gene>
<feature type="compositionally biased region" description="Acidic residues" evidence="6">
    <location>
        <begin position="68"/>
        <end position="82"/>
    </location>
</feature>
<keyword evidence="4" id="KW-0804">Transcription</keyword>
<evidence type="ECO:0000313" key="8">
    <source>
        <dbReference type="Proteomes" id="UP000008743"/>
    </source>
</evidence>
<dbReference type="eggNOG" id="KOG1649">
    <property type="taxonomic scope" value="Eukaryota"/>
</dbReference>
<dbReference type="EMBL" id="KE346362">
    <property type="protein sequence ID" value="KJE91129.1"/>
    <property type="molecule type" value="Genomic_DNA"/>
</dbReference>
<name>A0A0D2X1N7_CAPO3</name>
<organism evidence="7 8">
    <name type="scientific">Capsaspora owczarzaki (strain ATCC 30864)</name>
    <dbReference type="NCBI Taxonomy" id="595528"/>
    <lineage>
        <taxon>Eukaryota</taxon>
        <taxon>Filasterea</taxon>
        <taxon>Capsaspora</taxon>
    </lineage>
</organism>
<dbReference type="Pfam" id="PF04855">
    <property type="entry name" value="SNF5"/>
    <property type="match status" value="2"/>
</dbReference>
<comment type="similarity">
    <text evidence="2">Belongs to the SNF5 family.</text>
</comment>
<evidence type="ECO:0000256" key="5">
    <source>
        <dbReference type="ARBA" id="ARBA00023242"/>
    </source>
</evidence>